<evidence type="ECO:0000256" key="2">
    <source>
        <dbReference type="ARBA" id="ARBA00022576"/>
    </source>
</evidence>
<evidence type="ECO:0000313" key="7">
    <source>
        <dbReference type="Proteomes" id="UP000076335"/>
    </source>
</evidence>
<dbReference type="GO" id="GO:0030170">
    <property type="term" value="F:pyridoxal phosphate binding"/>
    <property type="evidence" value="ECO:0007669"/>
    <property type="project" value="InterPro"/>
</dbReference>
<comment type="similarity">
    <text evidence="1 5">Belongs to the class-III pyridoxal-phosphate-dependent aminotransferase family.</text>
</comment>
<name>A0A154L115_9PROT</name>
<keyword evidence="2" id="KW-0032">Aminotransferase</keyword>
<dbReference type="GO" id="GO:0005829">
    <property type="term" value="C:cytosol"/>
    <property type="evidence" value="ECO:0007669"/>
    <property type="project" value="TreeGrafter"/>
</dbReference>
<dbReference type="GO" id="GO:0008483">
    <property type="term" value="F:transaminase activity"/>
    <property type="evidence" value="ECO:0007669"/>
    <property type="project" value="UniProtKB-KW"/>
</dbReference>
<dbReference type="FunFam" id="3.40.640.10:FF:000014">
    <property type="entry name" value="Adenosylmethionine-8-amino-7-oxononanoate aminotransferase, probable"/>
    <property type="match status" value="1"/>
</dbReference>
<dbReference type="CDD" id="cd00610">
    <property type="entry name" value="OAT_like"/>
    <property type="match status" value="1"/>
</dbReference>
<evidence type="ECO:0000256" key="1">
    <source>
        <dbReference type="ARBA" id="ARBA00008954"/>
    </source>
</evidence>
<dbReference type="InterPro" id="IPR015421">
    <property type="entry name" value="PyrdxlP-dep_Trfase_major"/>
</dbReference>
<gene>
    <name evidence="6" type="ORF">AUP42_06910</name>
</gene>
<dbReference type="Pfam" id="PF00202">
    <property type="entry name" value="Aminotran_3"/>
    <property type="match status" value="1"/>
</dbReference>
<dbReference type="InterPro" id="IPR005814">
    <property type="entry name" value="Aminotrans_3"/>
</dbReference>
<evidence type="ECO:0000256" key="4">
    <source>
        <dbReference type="ARBA" id="ARBA00022898"/>
    </source>
</evidence>
<accession>A0A154L115</accession>
<dbReference type="InterPro" id="IPR015422">
    <property type="entry name" value="PyrdxlP-dep_Trfase_small"/>
</dbReference>
<dbReference type="NCBIfam" id="NF005685">
    <property type="entry name" value="PRK07483.1"/>
    <property type="match status" value="1"/>
</dbReference>
<dbReference type="EMBL" id="LPVY01000024">
    <property type="protein sequence ID" value="KZB61010.1"/>
    <property type="molecule type" value="Genomic_DNA"/>
</dbReference>
<evidence type="ECO:0008006" key="8">
    <source>
        <dbReference type="Google" id="ProtNLM"/>
    </source>
</evidence>
<dbReference type="SUPFAM" id="SSF53383">
    <property type="entry name" value="PLP-dependent transferases"/>
    <property type="match status" value="1"/>
</dbReference>
<dbReference type="InterPro" id="IPR015424">
    <property type="entry name" value="PyrdxlP-dep_Trfase"/>
</dbReference>
<dbReference type="PANTHER" id="PTHR43094:SF1">
    <property type="entry name" value="AMINOTRANSFERASE CLASS-III"/>
    <property type="match status" value="1"/>
</dbReference>
<protein>
    <recommendedName>
        <fullName evidence="8">Aspartate aminotransferase family protein</fullName>
    </recommendedName>
</protein>
<keyword evidence="4 5" id="KW-0663">Pyridoxal phosphate</keyword>
<dbReference type="OrthoDB" id="9801834at2"/>
<sequence length="453" mass="48769">MTQPHSKPETYVLHRSSVATPPRAVRGEGIYIFDQNGKSYLDACGGAAVSCLGHSDPAVRAAMHAQIDQIAYAHSGFFSSDAMEELAEDLVTHAPNGIAKAYFVSGGSEATEAALKMARQYFLEIGQPDRKYVIARRQSYHGNTLGALSVGGNMWRRKQFEPLLITASHIAPCYQYRDQLPDESDEAYGLRVANELETAILELGADSVAAFVAEPVVGATSGALAPVPGYFKRIREICDQYGVLLILDEVMCGMGRTGTLHAIEQEGVAGDLQTIAKGLGAGYQPIGAILVSKKIDDAIANGSGFFQHGHTYQGHATACAAALATQRTIRERDLLANVVKQGELLADGLRERFGQHPFVGDIRGRGLFRGVELVADRETKDPFDPSRKINAKIKKAAFARGLMAYPMGGTIDGVRGDHVLFAPPFIVTEDDVAKIVDLFELAMNDVFAAEGLS</sequence>
<dbReference type="PANTHER" id="PTHR43094">
    <property type="entry name" value="AMINOTRANSFERASE"/>
    <property type="match status" value="1"/>
</dbReference>
<evidence type="ECO:0000256" key="3">
    <source>
        <dbReference type="ARBA" id="ARBA00022679"/>
    </source>
</evidence>
<proteinExistence type="inferred from homology"/>
<evidence type="ECO:0000256" key="5">
    <source>
        <dbReference type="RuleBase" id="RU003560"/>
    </source>
</evidence>
<evidence type="ECO:0000313" key="6">
    <source>
        <dbReference type="EMBL" id="KZB61010.1"/>
    </source>
</evidence>
<comment type="caution">
    <text evidence="6">The sequence shown here is derived from an EMBL/GenBank/DDBJ whole genome shotgun (WGS) entry which is preliminary data.</text>
</comment>
<dbReference type="Gene3D" id="3.40.640.10">
    <property type="entry name" value="Type I PLP-dependent aspartate aminotransferase-like (Major domain)"/>
    <property type="match status" value="1"/>
</dbReference>
<keyword evidence="3" id="KW-0808">Transferase</keyword>
<dbReference type="AlphaFoldDB" id="A0A154L115"/>
<dbReference type="RefSeq" id="WP_062953282.1">
    <property type="nucleotide sequence ID" value="NZ_LPVY01000024.1"/>
</dbReference>
<reference evidence="6 7" key="1">
    <citation type="submission" date="2015-12" db="EMBL/GenBank/DDBJ databases">
        <title>Genome sequence of Thalassospira lucentensis MCCC 1A02072.</title>
        <authorList>
            <person name="Lu L."/>
            <person name="Lai Q."/>
            <person name="Shao Z."/>
            <person name="Qian P."/>
        </authorList>
    </citation>
    <scope>NUCLEOTIDE SEQUENCE [LARGE SCALE GENOMIC DNA]</scope>
    <source>
        <strain evidence="6 7">MCCC 1A02072</strain>
    </source>
</reference>
<dbReference type="Proteomes" id="UP000076335">
    <property type="component" value="Unassembled WGS sequence"/>
</dbReference>
<dbReference type="Gene3D" id="3.90.1150.10">
    <property type="entry name" value="Aspartate Aminotransferase, domain 1"/>
    <property type="match status" value="1"/>
</dbReference>
<organism evidence="6 7">
    <name type="scientific">Thalassospira lucentensis</name>
    <dbReference type="NCBI Taxonomy" id="168935"/>
    <lineage>
        <taxon>Bacteria</taxon>
        <taxon>Pseudomonadati</taxon>
        <taxon>Pseudomonadota</taxon>
        <taxon>Alphaproteobacteria</taxon>
        <taxon>Rhodospirillales</taxon>
        <taxon>Thalassospiraceae</taxon>
        <taxon>Thalassospira</taxon>
    </lineage>
</organism>